<proteinExistence type="predicted"/>
<dbReference type="AlphaFoldDB" id="I3Z788"/>
<keyword evidence="3" id="KW-1185">Reference proteome</keyword>
<dbReference type="Pfam" id="PF12128">
    <property type="entry name" value="DUF3584"/>
    <property type="match status" value="1"/>
</dbReference>
<gene>
    <name evidence="2" type="ordered locus">Belba_2554</name>
</gene>
<dbReference type="KEGG" id="bbd:Belba_2554"/>
<evidence type="ECO:0000313" key="3">
    <source>
        <dbReference type="Proteomes" id="UP000006050"/>
    </source>
</evidence>
<dbReference type="InterPro" id="IPR027417">
    <property type="entry name" value="P-loop_NTPase"/>
</dbReference>
<reference evidence="3" key="1">
    <citation type="submission" date="2012-06" db="EMBL/GenBank/DDBJ databases">
        <title>The complete genome of Belliella baltica DSM 15883.</title>
        <authorList>
            <person name="Lucas S."/>
            <person name="Copeland A."/>
            <person name="Lapidus A."/>
            <person name="Goodwin L."/>
            <person name="Pitluck S."/>
            <person name="Peters L."/>
            <person name="Mikhailova N."/>
            <person name="Davenport K."/>
            <person name="Kyrpides N."/>
            <person name="Mavromatis K."/>
            <person name="Pagani I."/>
            <person name="Ivanova N."/>
            <person name="Ovchinnikova G."/>
            <person name="Zeytun A."/>
            <person name="Detter J.C."/>
            <person name="Han C."/>
            <person name="Land M."/>
            <person name="Hauser L."/>
            <person name="Markowitz V."/>
            <person name="Cheng J.-F."/>
            <person name="Hugenholtz P."/>
            <person name="Woyke T."/>
            <person name="Wu D."/>
            <person name="Tindall B."/>
            <person name="Pomrenke H."/>
            <person name="Brambilla E."/>
            <person name="Klenk H.-P."/>
            <person name="Eisen J.A."/>
        </authorList>
    </citation>
    <scope>NUCLEOTIDE SEQUENCE [LARGE SCALE GENOMIC DNA]</scope>
    <source>
        <strain evidence="3">DSM 15883 / CIP 108006 / LMG 21964 / BA134</strain>
    </source>
</reference>
<keyword evidence="1" id="KW-0175">Coiled coil</keyword>
<dbReference type="OrthoDB" id="9810371at2"/>
<dbReference type="eggNOG" id="COG1196">
    <property type="taxonomic scope" value="Bacteria"/>
</dbReference>
<evidence type="ECO:0000256" key="1">
    <source>
        <dbReference type="SAM" id="Coils"/>
    </source>
</evidence>
<dbReference type="HOGENOM" id="CLU_007559_0_0_10"/>
<feature type="coiled-coil region" evidence="1">
    <location>
        <begin position="600"/>
        <end position="749"/>
    </location>
</feature>
<organism evidence="2 3">
    <name type="scientific">Belliella baltica (strain DSM 15883 / CIP 108006 / LMG 21964 / BA134)</name>
    <dbReference type="NCBI Taxonomy" id="866536"/>
    <lineage>
        <taxon>Bacteria</taxon>
        <taxon>Pseudomonadati</taxon>
        <taxon>Bacteroidota</taxon>
        <taxon>Cytophagia</taxon>
        <taxon>Cytophagales</taxon>
        <taxon>Cyclobacteriaceae</taxon>
        <taxon>Belliella</taxon>
    </lineage>
</organism>
<name>I3Z788_BELBD</name>
<dbReference type="PATRIC" id="fig|866536.3.peg.2635"/>
<dbReference type="STRING" id="866536.Belba_2554"/>
<accession>I3Z788</accession>
<dbReference type="InterPro" id="IPR021979">
    <property type="entry name" value="DUF3584"/>
</dbReference>
<dbReference type="Proteomes" id="UP000006050">
    <property type="component" value="Chromosome"/>
</dbReference>
<sequence>MRYLSKIVFINSADKSLKYGEVDLDGNVHFIGTQGVGKSTLLRAILFFYNADTQKLGIPREKKNYNEYYFPYQNSYIIYEVQTEAGKYCVVSFKALGRVAFRFFNAEYNKDFFIDKEGKAFETWDKIRETLGKIDSTRIVSSYEEFRNILYGNNKGLQNEFRKYALIESRQYQNIPRTIANVFLNAKLDAEFVKGTIIKSLNEDDVKIDLTTYSQTHLRDFETDLNDIRKWTDGKIEKQAEKVASTYAALRYLDQKKKDLAFQLGFALDNVKEKQPKVQLLLNAEESKRDRENGKLKDHDTVFEKKKGEVQRQIGVVLEKLKEIKNKRDAYQTLNIEIIINRVSKKALLDLEKKNLIEEKDILTSKFLEIQQRYEAQLRQLENQLQAFLNNKGSMKNQKERDLNLFEKDLNKQYDLIYEGIHKQQKETLETANTNVKEKESLITNNRIKLSEVRVKRFYEIEIDNVKVEIEIIKSNILKEDRNSKQAKDEISTLQRQWEFDEKNLKAVTERKIEKLIEDQEKYNKEINAREIKIENSKDSLYGWLNEHVPDWDKTIGKVVDEDNVLFLKGLNPKIVADTNISFYGISLDTSEIKKRVKTVADLQKEQEGYKNRILAIKKNISKTNSDLNDELEKLKRKFQPKIREQKELIQQSQYNIEKSQSKLEELSVRLSEWGNKAKNEQKLEIEKIEFTLSKLSEEKTLAEEQVQKIEQTISKTIEIKKKEKETKIKEESRKLSEFFKEMDEQIREQEKVLSLKVEKIKINQKDELDTKGANIERIAQIELRLSEIDSELGYIDNNRDTVIEYYKDKRELFDKEGEFKSKKSLLDKQLETEAARYLQQKNKFVQQIALHKAEISALNDTKNAFEADLLAFDNFTKSEIYPDVEHFINSYTRDHKTDLTCVTLTNDLQTTDNTLTKRYVELQEAINKFAGNFQEKNLFTFKVKFTDRSEYFEFADMLKEFVDENKIAEYKQRVEERFTHIIRQIGKETNSLIEKEGEISKIISEINNDFISRNFVGAIKSMELKTIESKNKIFTLLVEIKNFNTEYSFDLGKPNLFSSNRQSNNNEKAISLLIQLVKEMNASKEKEITLSDSFELLFKIVENDNDTGWVEKLTNVGSEGTDVLVKAMINIMLLNVFKEKASKKQKDEFRLHCMMDEIGKLHPNNVKGILKFANDRNILLINSSPTSLNATDYRYTYLLSKDSRNITNIKRLVRKIVKLEQ</sequence>
<protein>
    <recommendedName>
        <fullName evidence="4">ATP-binding protein</fullName>
    </recommendedName>
</protein>
<dbReference type="SUPFAM" id="SSF52540">
    <property type="entry name" value="P-loop containing nucleoside triphosphate hydrolases"/>
    <property type="match status" value="1"/>
</dbReference>
<dbReference type="RefSeq" id="WP_014773061.1">
    <property type="nucleotide sequence ID" value="NC_018010.1"/>
</dbReference>
<feature type="coiled-coil region" evidence="1">
    <location>
        <begin position="371"/>
        <end position="398"/>
    </location>
</feature>
<dbReference type="EMBL" id="CP003281">
    <property type="protein sequence ID" value="AFL85106.1"/>
    <property type="molecule type" value="Genomic_DNA"/>
</dbReference>
<feature type="coiled-coil region" evidence="1">
    <location>
        <begin position="477"/>
        <end position="533"/>
    </location>
</feature>
<evidence type="ECO:0008006" key="4">
    <source>
        <dbReference type="Google" id="ProtNLM"/>
    </source>
</evidence>
<evidence type="ECO:0000313" key="2">
    <source>
        <dbReference type="EMBL" id="AFL85106.1"/>
    </source>
</evidence>